<keyword evidence="3" id="KW-0863">Zinc-finger</keyword>
<reference evidence="7" key="2">
    <citation type="submission" date="2023-06" db="EMBL/GenBank/DDBJ databases">
        <authorList>
            <person name="Swenson N.G."/>
            <person name="Wegrzyn J.L."/>
            <person name="Mcevoy S.L."/>
        </authorList>
    </citation>
    <scope>NUCLEOTIDE SEQUENCE</scope>
    <source>
        <strain evidence="7">NS2018</strain>
        <tissue evidence="7">Leaf</tissue>
    </source>
</reference>
<keyword evidence="5" id="KW-1133">Transmembrane helix</keyword>
<dbReference type="Proteomes" id="UP001168877">
    <property type="component" value="Unassembled WGS sequence"/>
</dbReference>
<dbReference type="InterPro" id="IPR040141">
    <property type="entry name" value="ZPR1"/>
</dbReference>
<evidence type="ECO:0000259" key="6">
    <source>
        <dbReference type="Pfam" id="PF03367"/>
    </source>
</evidence>
<gene>
    <name evidence="7" type="ORF">LWI29_037070</name>
</gene>
<name>A0AA39S008_ACESA</name>
<keyword evidence="5" id="KW-0472">Membrane</keyword>
<dbReference type="Gene3D" id="2.20.25.420">
    <property type="entry name" value="ZPR1, zinc finger domain"/>
    <property type="match status" value="1"/>
</dbReference>
<dbReference type="PANTHER" id="PTHR10876:SF0">
    <property type="entry name" value="ZINC FINGER PROTEIN ZPR1"/>
    <property type="match status" value="1"/>
</dbReference>
<keyword evidence="5" id="KW-0812">Transmembrane</keyword>
<feature type="transmembrane region" description="Helical" evidence="5">
    <location>
        <begin position="29"/>
        <end position="53"/>
    </location>
</feature>
<keyword evidence="8" id="KW-1185">Reference proteome</keyword>
<evidence type="ECO:0000256" key="1">
    <source>
        <dbReference type="ARBA" id="ARBA00008354"/>
    </source>
</evidence>
<dbReference type="GO" id="GO:0005634">
    <property type="term" value="C:nucleus"/>
    <property type="evidence" value="ECO:0007669"/>
    <property type="project" value="TreeGrafter"/>
</dbReference>
<comment type="similarity">
    <text evidence="1">Belongs to the ZPR1 family.</text>
</comment>
<sequence length="95" mass="10479">MIFPSTCGTCSAYCETRMFVTGIPYFHEVIVMASTWMPVVTAILSCSLVGGFLKKEKRLLCVKKIKDLSRDVIKSDSASVEVLELDLELAIVTTV</sequence>
<dbReference type="InterPro" id="IPR042451">
    <property type="entry name" value="ZPR1_A/B_dom"/>
</dbReference>
<feature type="domain" description="Zinc finger ZPR1-type" evidence="6">
    <location>
        <begin position="2"/>
        <end position="34"/>
    </location>
</feature>
<dbReference type="Gene3D" id="2.60.120.1040">
    <property type="entry name" value="ZPR1, A/B domain"/>
    <property type="match status" value="1"/>
</dbReference>
<dbReference type="InterPro" id="IPR042452">
    <property type="entry name" value="ZPR1_Znf1/2"/>
</dbReference>
<evidence type="ECO:0000313" key="8">
    <source>
        <dbReference type="Proteomes" id="UP001168877"/>
    </source>
</evidence>
<proteinExistence type="inferred from homology"/>
<evidence type="ECO:0000256" key="2">
    <source>
        <dbReference type="ARBA" id="ARBA00022723"/>
    </source>
</evidence>
<organism evidence="7 8">
    <name type="scientific">Acer saccharum</name>
    <name type="common">Sugar maple</name>
    <dbReference type="NCBI Taxonomy" id="4024"/>
    <lineage>
        <taxon>Eukaryota</taxon>
        <taxon>Viridiplantae</taxon>
        <taxon>Streptophyta</taxon>
        <taxon>Embryophyta</taxon>
        <taxon>Tracheophyta</taxon>
        <taxon>Spermatophyta</taxon>
        <taxon>Magnoliopsida</taxon>
        <taxon>eudicotyledons</taxon>
        <taxon>Gunneridae</taxon>
        <taxon>Pentapetalae</taxon>
        <taxon>rosids</taxon>
        <taxon>malvids</taxon>
        <taxon>Sapindales</taxon>
        <taxon>Sapindaceae</taxon>
        <taxon>Hippocastanoideae</taxon>
        <taxon>Acereae</taxon>
        <taxon>Acer</taxon>
    </lineage>
</organism>
<evidence type="ECO:0000313" key="7">
    <source>
        <dbReference type="EMBL" id="KAK0585967.1"/>
    </source>
</evidence>
<dbReference type="PANTHER" id="PTHR10876">
    <property type="entry name" value="ZINC FINGER PROTEIN ZPR1"/>
    <property type="match status" value="1"/>
</dbReference>
<evidence type="ECO:0000256" key="3">
    <source>
        <dbReference type="ARBA" id="ARBA00022771"/>
    </source>
</evidence>
<reference evidence="7" key="1">
    <citation type="journal article" date="2022" name="Plant J.">
        <title>Strategies of tolerance reflected in two North American maple genomes.</title>
        <authorList>
            <person name="McEvoy S.L."/>
            <person name="Sezen U.U."/>
            <person name="Trouern-Trend A."/>
            <person name="McMahon S.M."/>
            <person name="Schaberg P.G."/>
            <person name="Yang J."/>
            <person name="Wegrzyn J.L."/>
            <person name="Swenson N.G."/>
        </authorList>
    </citation>
    <scope>NUCLEOTIDE SEQUENCE</scope>
    <source>
        <strain evidence="7">NS2018</strain>
    </source>
</reference>
<keyword evidence="4" id="KW-0862">Zinc</keyword>
<dbReference type="Pfam" id="PF03367">
    <property type="entry name" value="Zn_ribbon_ZPR1"/>
    <property type="match status" value="1"/>
</dbReference>
<dbReference type="AlphaFoldDB" id="A0AA39S008"/>
<accession>A0AA39S008</accession>
<keyword evidence="2" id="KW-0479">Metal-binding</keyword>
<dbReference type="InterPro" id="IPR004457">
    <property type="entry name" value="Znf_ZPR1"/>
</dbReference>
<dbReference type="EMBL" id="JAUESC010000383">
    <property type="protein sequence ID" value="KAK0585967.1"/>
    <property type="molecule type" value="Genomic_DNA"/>
</dbReference>
<dbReference type="GO" id="GO:0008270">
    <property type="term" value="F:zinc ion binding"/>
    <property type="evidence" value="ECO:0007669"/>
    <property type="project" value="UniProtKB-KW"/>
</dbReference>
<protein>
    <recommendedName>
        <fullName evidence="6">Zinc finger ZPR1-type domain-containing protein</fullName>
    </recommendedName>
</protein>
<evidence type="ECO:0000256" key="5">
    <source>
        <dbReference type="SAM" id="Phobius"/>
    </source>
</evidence>
<evidence type="ECO:0000256" key="4">
    <source>
        <dbReference type="ARBA" id="ARBA00022833"/>
    </source>
</evidence>
<comment type="caution">
    <text evidence="7">The sequence shown here is derived from an EMBL/GenBank/DDBJ whole genome shotgun (WGS) entry which is preliminary data.</text>
</comment>